<dbReference type="Proteomes" id="UP001239626">
    <property type="component" value="Unassembled WGS sequence"/>
</dbReference>
<dbReference type="InterPro" id="IPR015947">
    <property type="entry name" value="PUA-like_sf"/>
</dbReference>
<keyword evidence="2" id="KW-1185">Reference proteome</keyword>
<name>A0ABU0ELP3_9CELL</name>
<sequence length="171" mass="18862">MPVKWTGESEGTMSTTTLAAEPGHLVQLRPAAAADLLEDWYGSQDDDECLWYPAIDRNVDQIAAGDLVYFWVSGAGDAAGLVGVGVATGEFEELEHARNYADPEGLRSLRNSAEVSVVWVTDKPVITRTELKRLDLFIDFDLFRMPRRANAFTVTREQAAVFNQRLTAVIG</sequence>
<comment type="caution">
    <text evidence="1">The sequence shown here is derived from an EMBL/GenBank/DDBJ whole genome shotgun (WGS) entry which is preliminary data.</text>
</comment>
<reference evidence="1 2" key="1">
    <citation type="submission" date="2023-07" db="EMBL/GenBank/DDBJ databases">
        <title>Sorghum-associated microbial communities from plants grown in Nebraska, USA.</title>
        <authorList>
            <person name="Schachtman D."/>
        </authorList>
    </citation>
    <scope>NUCLEOTIDE SEQUENCE [LARGE SCALE GENOMIC DNA]</scope>
    <source>
        <strain evidence="1 2">BE332</strain>
    </source>
</reference>
<accession>A0ABU0ELP3</accession>
<dbReference type="SUPFAM" id="SSF88697">
    <property type="entry name" value="PUA domain-like"/>
    <property type="match status" value="1"/>
</dbReference>
<evidence type="ECO:0000313" key="1">
    <source>
        <dbReference type="EMBL" id="MDQ0375998.1"/>
    </source>
</evidence>
<organism evidence="1 2">
    <name type="scientific">Cellulomonas humilata</name>
    <dbReference type="NCBI Taxonomy" id="144055"/>
    <lineage>
        <taxon>Bacteria</taxon>
        <taxon>Bacillati</taxon>
        <taxon>Actinomycetota</taxon>
        <taxon>Actinomycetes</taxon>
        <taxon>Micrococcales</taxon>
        <taxon>Cellulomonadaceae</taxon>
        <taxon>Cellulomonas</taxon>
    </lineage>
</organism>
<dbReference type="EMBL" id="JAUSVB010000008">
    <property type="protein sequence ID" value="MDQ0375998.1"/>
    <property type="molecule type" value="Genomic_DNA"/>
</dbReference>
<proteinExistence type="predicted"/>
<protein>
    <submittedName>
        <fullName evidence="1">RNA-binding protein with PUA-like domain</fullName>
    </submittedName>
</protein>
<gene>
    <name evidence="1" type="ORF">J2X26_004341</name>
</gene>
<evidence type="ECO:0000313" key="2">
    <source>
        <dbReference type="Proteomes" id="UP001239626"/>
    </source>
</evidence>